<evidence type="ECO:0000313" key="1">
    <source>
        <dbReference type="EMBL" id="ATG97299.1"/>
    </source>
</evidence>
<organism evidence="1 2">
    <name type="scientific">Mesoplasma lactucae ATCC 49193</name>
    <dbReference type="NCBI Taxonomy" id="81460"/>
    <lineage>
        <taxon>Bacteria</taxon>
        <taxon>Bacillati</taxon>
        <taxon>Mycoplasmatota</taxon>
        <taxon>Mollicutes</taxon>
        <taxon>Entomoplasmatales</taxon>
        <taxon>Entomoplasmataceae</taxon>
        <taxon>Mesoplasma</taxon>
    </lineage>
</organism>
<reference evidence="1 2" key="1">
    <citation type="submission" date="2017-09" db="EMBL/GenBank/DDBJ databases">
        <title>SPAdes assembly of the Mesoplasma lactucae genome.</title>
        <authorList>
            <person name="Knight T.F."/>
            <person name="Rubinstein R."/>
            <person name="Citino T."/>
        </authorList>
    </citation>
    <scope>NUCLEOTIDE SEQUENCE [LARGE SCALE GENOMIC DNA]</scope>
    <source>
        <strain evidence="1 2">831-C4</strain>
    </source>
</reference>
<dbReference type="AlphaFoldDB" id="A0A291IR82"/>
<gene>
    <name evidence="1" type="ORF">CP520_00805</name>
</gene>
<accession>A0A291IR82</accession>
<protein>
    <submittedName>
        <fullName evidence="1">Uncharacterized protein</fullName>
    </submittedName>
</protein>
<dbReference type="EMBL" id="CP023668">
    <property type="protein sequence ID" value="ATG97299.1"/>
    <property type="molecule type" value="Genomic_DNA"/>
</dbReference>
<sequence>MLSIIPSALSKALIATINLSVKSSIWAWSLVISVWSLSLSACELWSFPWRFSTSLSSPSILFFKSEIVLFELSPLSGISDLVLVFPQATTALVVVVAKPIAPKYLIVFS</sequence>
<dbReference type="Proteomes" id="UP000232227">
    <property type="component" value="Chromosome"/>
</dbReference>
<evidence type="ECO:0000313" key="2">
    <source>
        <dbReference type="Proteomes" id="UP000232227"/>
    </source>
</evidence>
<proteinExistence type="predicted"/>
<name>A0A291IR82_9MOLU</name>
<dbReference type="KEGG" id="mlac:CP520_00805"/>
<keyword evidence="2" id="KW-1185">Reference proteome</keyword>